<protein>
    <submittedName>
        <fullName evidence="2">Uncharacterized protein</fullName>
    </submittedName>
</protein>
<dbReference type="EMBL" id="BTGU01000133">
    <property type="protein sequence ID" value="GMN62704.1"/>
    <property type="molecule type" value="Genomic_DNA"/>
</dbReference>
<name>A0AA88J4R5_FICCA</name>
<sequence>MGRQRGRQREEKRKKGEDRERGSPAAGRPELGPEVGRRRPSPVAERLPTTERTWGGKVYMR</sequence>
<dbReference type="AlphaFoldDB" id="A0AA88J4R5"/>
<keyword evidence="3" id="KW-1185">Reference proteome</keyword>
<organism evidence="2 3">
    <name type="scientific">Ficus carica</name>
    <name type="common">Common fig</name>
    <dbReference type="NCBI Taxonomy" id="3494"/>
    <lineage>
        <taxon>Eukaryota</taxon>
        <taxon>Viridiplantae</taxon>
        <taxon>Streptophyta</taxon>
        <taxon>Embryophyta</taxon>
        <taxon>Tracheophyta</taxon>
        <taxon>Spermatophyta</taxon>
        <taxon>Magnoliopsida</taxon>
        <taxon>eudicotyledons</taxon>
        <taxon>Gunneridae</taxon>
        <taxon>Pentapetalae</taxon>
        <taxon>rosids</taxon>
        <taxon>fabids</taxon>
        <taxon>Rosales</taxon>
        <taxon>Moraceae</taxon>
        <taxon>Ficeae</taxon>
        <taxon>Ficus</taxon>
    </lineage>
</organism>
<feature type="region of interest" description="Disordered" evidence="1">
    <location>
        <begin position="1"/>
        <end position="61"/>
    </location>
</feature>
<comment type="caution">
    <text evidence="2">The sequence shown here is derived from an EMBL/GenBank/DDBJ whole genome shotgun (WGS) entry which is preliminary data.</text>
</comment>
<gene>
    <name evidence="2" type="ORF">TIFTF001_031776</name>
</gene>
<proteinExistence type="predicted"/>
<dbReference type="Proteomes" id="UP001187192">
    <property type="component" value="Unassembled WGS sequence"/>
</dbReference>
<feature type="compositionally biased region" description="Basic and acidic residues" evidence="1">
    <location>
        <begin position="7"/>
        <end position="22"/>
    </location>
</feature>
<evidence type="ECO:0000256" key="1">
    <source>
        <dbReference type="SAM" id="MobiDB-lite"/>
    </source>
</evidence>
<accession>A0AA88J4R5</accession>
<reference evidence="2" key="1">
    <citation type="submission" date="2023-07" db="EMBL/GenBank/DDBJ databases">
        <title>draft genome sequence of fig (Ficus carica).</title>
        <authorList>
            <person name="Takahashi T."/>
            <person name="Nishimura K."/>
        </authorList>
    </citation>
    <scope>NUCLEOTIDE SEQUENCE</scope>
</reference>
<evidence type="ECO:0000313" key="2">
    <source>
        <dbReference type="EMBL" id="GMN62704.1"/>
    </source>
</evidence>
<evidence type="ECO:0000313" key="3">
    <source>
        <dbReference type="Proteomes" id="UP001187192"/>
    </source>
</evidence>